<dbReference type="Proteomes" id="UP000531659">
    <property type="component" value="Unassembled WGS sequence"/>
</dbReference>
<comment type="caution">
    <text evidence="1">The sequence shown here is derived from an EMBL/GenBank/DDBJ whole genome shotgun (WGS) entry which is preliminary data.</text>
</comment>
<protein>
    <submittedName>
        <fullName evidence="1">Uncharacterized protein</fullName>
    </submittedName>
</protein>
<dbReference type="AlphaFoldDB" id="A0A7Y3SZL9"/>
<proteinExistence type="predicted"/>
<reference evidence="1 2" key="1">
    <citation type="submission" date="2020-05" db="EMBL/GenBank/DDBJ databases">
        <title>Complete genome of Clostridium estertheticum subspecies estertheticum, isolated from Vacuum packed lamb meat from New Zealand imported to Switzerland.</title>
        <authorList>
            <person name="Wambui J."/>
            <person name="Stevens M.J.A."/>
            <person name="Stephan R."/>
        </authorList>
    </citation>
    <scope>NUCLEOTIDE SEQUENCE [LARGE SCALE GENOMIC DNA]</scope>
    <source>
        <strain evidence="1 2">CEST001</strain>
    </source>
</reference>
<sequence>MEYTQNNYEGFIDGLKEQIVTSHNNLMGKRVVVSFDNVYLSKITKDRQGNYDAELHKMICRNKTNREISVNDIEDIVIIDEWHSLVSGF</sequence>
<name>A0A7Y3SZL9_9CLOT</name>
<evidence type="ECO:0000313" key="2">
    <source>
        <dbReference type="Proteomes" id="UP000531659"/>
    </source>
</evidence>
<evidence type="ECO:0000313" key="1">
    <source>
        <dbReference type="EMBL" id="NNU78338.1"/>
    </source>
</evidence>
<gene>
    <name evidence="1" type="ORF">HLQ16_20715</name>
</gene>
<organism evidence="1 2">
    <name type="scientific">Clostridium estertheticum</name>
    <dbReference type="NCBI Taxonomy" id="238834"/>
    <lineage>
        <taxon>Bacteria</taxon>
        <taxon>Bacillati</taxon>
        <taxon>Bacillota</taxon>
        <taxon>Clostridia</taxon>
        <taxon>Eubacteriales</taxon>
        <taxon>Clostridiaceae</taxon>
        <taxon>Clostridium</taxon>
    </lineage>
</organism>
<dbReference type="EMBL" id="JABEYB010000022">
    <property type="protein sequence ID" value="NNU78338.1"/>
    <property type="molecule type" value="Genomic_DNA"/>
</dbReference>
<dbReference type="RefSeq" id="WP_171298909.1">
    <property type="nucleotide sequence ID" value="NZ_CP087098.1"/>
</dbReference>
<accession>A0A7Y3SZL9</accession>